<dbReference type="SUPFAM" id="SSF52540">
    <property type="entry name" value="P-loop containing nucleoside triphosphate hydrolases"/>
    <property type="match status" value="1"/>
</dbReference>
<feature type="region of interest" description="Disordered" evidence="1">
    <location>
        <begin position="115"/>
        <end position="137"/>
    </location>
</feature>
<keyword evidence="2" id="KW-0812">Transmembrane</keyword>
<keyword evidence="2" id="KW-0472">Membrane</keyword>
<dbReference type="Proteomes" id="UP001055453">
    <property type="component" value="Chromosome"/>
</dbReference>
<accession>A0ABN6Q412</accession>
<dbReference type="EMBL" id="AP025732">
    <property type="protein sequence ID" value="BDI17180.1"/>
    <property type="molecule type" value="Genomic_DNA"/>
</dbReference>
<sequence length="750" mass="86394">MAMLGGHPYLLRVGLYHISRQQTTLEQLLKIAPTDAGIFSDHLRRHWWNLKQHPELIDAIAQIVSATNPVQLEPILAFKLKSMGLIAWENNGVILRCNLYREYFHQLTHNLNAQEPVQNQPTNPAPNPSQQLPPVQPANPAQNLVYEYQAGGTLPANAATYVERQADKDLYDELKAGNFCYVLNSRQMGKSSLRVRTMQKLQAEGIACAVIDLTETGSHQLSAEQWYAGIVRRLERSFQLSVKFNFSSWWSDRSQISPVQRLGEFIDEVLLVEIPQNIVIFIDEIDSVLSLKFLTDDFFALIRNFYNQRADYLKYKRITFTLLGVATPSDFVQDKKRTPFNIGELKGFQLEEAKPLAIGLASKFKNPKEALQEILQWTGGQPFLTQRICQLIQTDNQRLSVDKLVKSRIIENWEAQDEQAHLRTIRDRIWRKEQRVSRLLGLYQQILQQGEIATDNSAEQIDLRLTGLVVQQMGKLRVYNRIYQSVFALDWVKKELAKLRPYAEAFSNWEASGYQEESYLLRGQALQDALEWSTDKGLSNLDDRFLRDSQTFDRREVEREKQVLEKAHKKARRIIRGGFVGLFMICVVALGIGLFAKEQEQQAQTAEEKAQTAEKKARTAENEARTAKDEAQKQIRKTEQALNDQTNKYLASQGNWCLQYRDDNNYEKAILCFSQLIQENSRQYTAYGGLGQTYHLSYHAQENELDRQTACNLLTQAEENFNEGINIEPNYEWAKSRLEEVKIDKQKLSC</sequence>
<feature type="region of interest" description="Disordered" evidence="1">
    <location>
        <begin position="605"/>
        <end position="634"/>
    </location>
</feature>
<proteinExistence type="predicted"/>
<keyword evidence="4" id="KW-1185">Reference proteome</keyword>
<evidence type="ECO:0000256" key="2">
    <source>
        <dbReference type="SAM" id="Phobius"/>
    </source>
</evidence>
<name>A0ABN6Q412_NOSCO</name>
<dbReference type="InterPro" id="IPR027417">
    <property type="entry name" value="P-loop_NTPase"/>
</dbReference>
<dbReference type="SUPFAM" id="SSF48452">
    <property type="entry name" value="TPR-like"/>
    <property type="match status" value="1"/>
</dbReference>
<feature type="transmembrane region" description="Helical" evidence="2">
    <location>
        <begin position="574"/>
        <end position="596"/>
    </location>
</feature>
<organism evidence="3 4">
    <name type="scientific">Nostoc cf. commune SO-36</name>
    <dbReference type="NCBI Taxonomy" id="449208"/>
    <lineage>
        <taxon>Bacteria</taxon>
        <taxon>Bacillati</taxon>
        <taxon>Cyanobacteriota</taxon>
        <taxon>Cyanophyceae</taxon>
        <taxon>Nostocales</taxon>
        <taxon>Nostocaceae</taxon>
        <taxon>Nostoc</taxon>
    </lineage>
</organism>
<protein>
    <recommendedName>
        <fullName evidence="5">TPR repeat-containing protein</fullName>
    </recommendedName>
</protein>
<dbReference type="Gene3D" id="3.40.50.300">
    <property type="entry name" value="P-loop containing nucleotide triphosphate hydrolases"/>
    <property type="match status" value="1"/>
</dbReference>
<keyword evidence="2" id="KW-1133">Transmembrane helix</keyword>
<feature type="compositionally biased region" description="Basic and acidic residues" evidence="1">
    <location>
        <begin position="606"/>
        <end position="634"/>
    </location>
</feature>
<evidence type="ECO:0000313" key="3">
    <source>
        <dbReference type="EMBL" id="BDI17180.1"/>
    </source>
</evidence>
<dbReference type="Pfam" id="PF14516">
    <property type="entry name" value="AAA_35"/>
    <property type="match status" value="2"/>
</dbReference>
<evidence type="ECO:0000256" key="1">
    <source>
        <dbReference type="SAM" id="MobiDB-lite"/>
    </source>
</evidence>
<evidence type="ECO:0000313" key="4">
    <source>
        <dbReference type="Proteomes" id="UP001055453"/>
    </source>
</evidence>
<gene>
    <name evidence="3" type="ORF">ANSO36C_29820</name>
</gene>
<dbReference type="InterPro" id="IPR011990">
    <property type="entry name" value="TPR-like_helical_dom_sf"/>
</dbReference>
<feature type="compositionally biased region" description="Polar residues" evidence="1">
    <location>
        <begin position="115"/>
        <end position="133"/>
    </location>
</feature>
<dbReference type="Gene3D" id="1.25.40.10">
    <property type="entry name" value="Tetratricopeptide repeat domain"/>
    <property type="match status" value="1"/>
</dbReference>
<evidence type="ECO:0008006" key="5">
    <source>
        <dbReference type="Google" id="ProtNLM"/>
    </source>
</evidence>
<reference evidence="3" key="1">
    <citation type="submission" date="2022-04" db="EMBL/GenBank/DDBJ databases">
        <title>Complete genome sequence of a cyanobacterium, Nostoc sp. SO-36, isolated in Antarctica.</title>
        <authorList>
            <person name="Kanesaki Y."/>
            <person name="Effendi D."/>
            <person name="Sakamoto T."/>
            <person name="Ohtani S."/>
            <person name="Awai K."/>
        </authorList>
    </citation>
    <scope>NUCLEOTIDE SEQUENCE</scope>
    <source>
        <strain evidence="3">SO-36</strain>
    </source>
</reference>